<proteinExistence type="predicted"/>
<dbReference type="Gene3D" id="3.90.650.10">
    <property type="entry name" value="PurM-like C-terminal domain"/>
    <property type="match status" value="1"/>
</dbReference>
<comment type="caution">
    <text evidence="2">The sequence shown here is derived from an EMBL/GenBank/DDBJ whole genome shotgun (WGS) entry which is preliminary data.</text>
</comment>
<dbReference type="InterPro" id="IPR010918">
    <property type="entry name" value="PurM-like_C_dom"/>
</dbReference>
<evidence type="ECO:0000313" key="2">
    <source>
        <dbReference type="EMBL" id="TMI81662.1"/>
    </source>
</evidence>
<dbReference type="InterPro" id="IPR036676">
    <property type="entry name" value="PurM-like_C_sf"/>
</dbReference>
<sequence length="101" mass="10476">MAAASGIGVRIDAARIPVLSETAAVCGVLGIDPLGLIGSGALLVATPDAARTAQAIARDGIRVEEIGQFVPRNRLVVRDGREIPLTPPAADELWRVLAREA</sequence>
<protein>
    <recommendedName>
        <fullName evidence="1">PurM-like C-terminal domain-containing protein</fullName>
    </recommendedName>
</protein>
<organism evidence="2 3">
    <name type="scientific">Candidatus Segetimicrobium genomatis</name>
    <dbReference type="NCBI Taxonomy" id="2569760"/>
    <lineage>
        <taxon>Bacteria</taxon>
        <taxon>Bacillati</taxon>
        <taxon>Candidatus Sysuimicrobiota</taxon>
        <taxon>Candidatus Sysuimicrobiia</taxon>
        <taxon>Candidatus Sysuimicrobiales</taxon>
        <taxon>Candidatus Segetimicrobiaceae</taxon>
        <taxon>Candidatus Segetimicrobium</taxon>
    </lineage>
</organism>
<gene>
    <name evidence="2" type="ORF">E6H03_06710</name>
</gene>
<accession>A0A537JE90</accession>
<feature type="domain" description="PurM-like C-terminal" evidence="1">
    <location>
        <begin position="1"/>
        <end position="78"/>
    </location>
</feature>
<dbReference type="SUPFAM" id="SSF56042">
    <property type="entry name" value="PurM C-terminal domain-like"/>
    <property type="match status" value="1"/>
</dbReference>
<reference evidence="2 3" key="1">
    <citation type="journal article" date="2019" name="Nat. Microbiol.">
        <title>Mediterranean grassland soil C-N compound turnover is dependent on rainfall and depth, and is mediated by genomically divergent microorganisms.</title>
        <authorList>
            <person name="Diamond S."/>
            <person name="Andeer P.F."/>
            <person name="Li Z."/>
            <person name="Crits-Christoph A."/>
            <person name="Burstein D."/>
            <person name="Anantharaman K."/>
            <person name="Lane K.R."/>
            <person name="Thomas B.C."/>
            <person name="Pan C."/>
            <person name="Northen T.R."/>
            <person name="Banfield J.F."/>
        </authorList>
    </citation>
    <scope>NUCLEOTIDE SEQUENCE [LARGE SCALE GENOMIC DNA]</scope>
    <source>
        <strain evidence="2">NP_6</strain>
    </source>
</reference>
<dbReference type="EMBL" id="VBAN01000197">
    <property type="protein sequence ID" value="TMI81662.1"/>
    <property type="molecule type" value="Genomic_DNA"/>
</dbReference>
<dbReference type="Pfam" id="PF02769">
    <property type="entry name" value="AIRS_C"/>
    <property type="match status" value="1"/>
</dbReference>
<dbReference type="PANTHER" id="PTHR30303">
    <property type="entry name" value="HYDROGENASE ISOENZYMES FORMATION PROTEIN HYPE"/>
    <property type="match status" value="1"/>
</dbReference>
<dbReference type="AlphaFoldDB" id="A0A537JE90"/>
<evidence type="ECO:0000313" key="3">
    <source>
        <dbReference type="Proteomes" id="UP000318093"/>
    </source>
</evidence>
<dbReference type="Proteomes" id="UP000318093">
    <property type="component" value="Unassembled WGS sequence"/>
</dbReference>
<dbReference type="GO" id="GO:0051604">
    <property type="term" value="P:protein maturation"/>
    <property type="evidence" value="ECO:0007669"/>
    <property type="project" value="TreeGrafter"/>
</dbReference>
<name>A0A537JE90_9BACT</name>
<evidence type="ECO:0000259" key="1">
    <source>
        <dbReference type="Pfam" id="PF02769"/>
    </source>
</evidence>
<dbReference type="InterPro" id="IPR011854">
    <property type="entry name" value="HypE"/>
</dbReference>
<dbReference type="PANTHER" id="PTHR30303:SF4">
    <property type="entry name" value="HYDROGENASE EXPRESSION_FORMATION PROTEIN HYPE"/>
    <property type="match status" value="1"/>
</dbReference>